<gene>
    <name evidence="6" type="ORF">P7228_04460</name>
</gene>
<evidence type="ECO:0000259" key="5">
    <source>
        <dbReference type="SMART" id="SM00563"/>
    </source>
</evidence>
<keyword evidence="3 6" id="KW-0012">Acyltransferase</keyword>
<keyword evidence="4" id="KW-1133">Transmembrane helix</keyword>
<keyword evidence="2" id="KW-0808">Transferase</keyword>
<dbReference type="GO" id="GO:0016746">
    <property type="term" value="F:acyltransferase activity"/>
    <property type="evidence" value="ECO:0007669"/>
    <property type="project" value="UniProtKB-KW"/>
</dbReference>
<evidence type="ECO:0000256" key="2">
    <source>
        <dbReference type="ARBA" id="ARBA00022679"/>
    </source>
</evidence>
<keyword evidence="4" id="KW-0472">Membrane</keyword>
<evidence type="ECO:0000256" key="3">
    <source>
        <dbReference type="ARBA" id="ARBA00023315"/>
    </source>
</evidence>
<organism evidence="6 7">
    <name type="scientific">Altererythrobacter arenosus</name>
    <dbReference type="NCBI Taxonomy" id="3032592"/>
    <lineage>
        <taxon>Bacteria</taxon>
        <taxon>Pseudomonadati</taxon>
        <taxon>Pseudomonadota</taxon>
        <taxon>Alphaproteobacteria</taxon>
        <taxon>Sphingomonadales</taxon>
        <taxon>Erythrobacteraceae</taxon>
        <taxon>Altererythrobacter</taxon>
    </lineage>
</organism>
<comment type="pathway">
    <text evidence="1">Lipid metabolism.</text>
</comment>
<evidence type="ECO:0000256" key="4">
    <source>
        <dbReference type="SAM" id="Phobius"/>
    </source>
</evidence>
<dbReference type="SUPFAM" id="SSF69593">
    <property type="entry name" value="Glycerol-3-phosphate (1)-acyltransferase"/>
    <property type="match status" value="1"/>
</dbReference>
<sequence length="226" mass="25326">MAILRSILFYPVFYLISSVLVFAAGVSSFLGRDRLRRVVRMWTDWHRWCVTHILGIEVRVEGEIPTEPVLIAMKHESFFEAIDAPTLLPFPSVFAKRELFRIPFWGRSARVYGLTPVSRDEGARALRHMLNAAKDRLAEGRPLVIFPEGTRVPHGGPAPLQAGFAGIYKLLGVPVVPVAVNSGPLYHRRWKRSGVITYKFGEVIPAGLPRAEAEARVQEAMNALNE</sequence>
<dbReference type="CDD" id="cd07989">
    <property type="entry name" value="LPLAT_AGPAT-like"/>
    <property type="match status" value="1"/>
</dbReference>
<feature type="transmembrane region" description="Helical" evidence="4">
    <location>
        <begin position="12"/>
        <end position="31"/>
    </location>
</feature>
<dbReference type="PANTHER" id="PTHR10434:SF11">
    <property type="entry name" value="1-ACYL-SN-GLYCEROL-3-PHOSPHATE ACYLTRANSFERASE"/>
    <property type="match status" value="1"/>
</dbReference>
<evidence type="ECO:0000256" key="1">
    <source>
        <dbReference type="ARBA" id="ARBA00005189"/>
    </source>
</evidence>
<protein>
    <submittedName>
        <fullName evidence="6">Lysophospholipid acyltransferase family protein</fullName>
    </submittedName>
</protein>
<dbReference type="Proteomes" id="UP001215827">
    <property type="component" value="Chromosome"/>
</dbReference>
<feature type="domain" description="Phospholipid/glycerol acyltransferase" evidence="5">
    <location>
        <begin position="69"/>
        <end position="183"/>
    </location>
</feature>
<dbReference type="InterPro" id="IPR002123">
    <property type="entry name" value="Plipid/glycerol_acylTrfase"/>
</dbReference>
<keyword evidence="7" id="KW-1185">Reference proteome</keyword>
<dbReference type="Pfam" id="PF01553">
    <property type="entry name" value="Acyltransferase"/>
    <property type="match status" value="1"/>
</dbReference>
<evidence type="ECO:0000313" key="6">
    <source>
        <dbReference type="EMBL" id="WFL78322.1"/>
    </source>
</evidence>
<reference evidence="6 7" key="1">
    <citation type="submission" date="2023-03" db="EMBL/GenBank/DDBJ databases">
        <title>Altererythrobacter sp. CAU 1644 isolated from sand.</title>
        <authorList>
            <person name="Kim W."/>
        </authorList>
    </citation>
    <scope>NUCLEOTIDE SEQUENCE [LARGE SCALE GENOMIC DNA]</scope>
    <source>
        <strain evidence="6 7">CAU 1644</strain>
    </source>
</reference>
<accession>A0ABY8FU98</accession>
<dbReference type="SMART" id="SM00563">
    <property type="entry name" value="PlsC"/>
    <property type="match status" value="1"/>
</dbReference>
<proteinExistence type="predicted"/>
<name>A0ABY8FU98_9SPHN</name>
<dbReference type="EMBL" id="CP121106">
    <property type="protein sequence ID" value="WFL78322.1"/>
    <property type="molecule type" value="Genomic_DNA"/>
</dbReference>
<evidence type="ECO:0000313" key="7">
    <source>
        <dbReference type="Proteomes" id="UP001215827"/>
    </source>
</evidence>
<dbReference type="PANTHER" id="PTHR10434">
    <property type="entry name" value="1-ACYL-SN-GLYCEROL-3-PHOSPHATE ACYLTRANSFERASE"/>
    <property type="match status" value="1"/>
</dbReference>
<dbReference type="RefSeq" id="WP_278017012.1">
    <property type="nucleotide sequence ID" value="NZ_CP121106.1"/>
</dbReference>
<keyword evidence="4" id="KW-0812">Transmembrane</keyword>